<dbReference type="Proteomes" id="UP000325218">
    <property type="component" value="Unassembled WGS sequence"/>
</dbReference>
<evidence type="ECO:0000313" key="2">
    <source>
        <dbReference type="EMBL" id="TYA13720.1"/>
    </source>
</evidence>
<keyword evidence="3" id="KW-1185">Reference proteome</keyword>
<gene>
    <name evidence="2" type="ORF">FRY98_11165</name>
</gene>
<reference evidence="2 3" key="1">
    <citation type="submission" date="2019-08" db="EMBL/GenBank/DDBJ databases">
        <title>Genome sequencing of Paenibacillus faecis DSM 23593(T).</title>
        <authorList>
            <person name="Kook J.-K."/>
            <person name="Park S.-N."/>
            <person name="Lim Y.K."/>
        </authorList>
    </citation>
    <scope>NUCLEOTIDE SEQUENCE [LARGE SCALE GENOMIC DNA]</scope>
    <source>
        <strain evidence="2 3">DSM 23593</strain>
    </source>
</reference>
<dbReference type="EMBL" id="VSDO01000002">
    <property type="protein sequence ID" value="TYA13720.1"/>
    <property type="molecule type" value="Genomic_DNA"/>
</dbReference>
<feature type="coiled-coil region" evidence="1">
    <location>
        <begin position="16"/>
        <end position="50"/>
    </location>
</feature>
<dbReference type="OrthoDB" id="2629881at2"/>
<keyword evidence="1" id="KW-0175">Coiled coil</keyword>
<accession>A0A5D0CVK5</accession>
<comment type="caution">
    <text evidence="2">The sequence shown here is derived from an EMBL/GenBank/DDBJ whole genome shotgun (WGS) entry which is preliminary data.</text>
</comment>
<evidence type="ECO:0000256" key="1">
    <source>
        <dbReference type="SAM" id="Coils"/>
    </source>
</evidence>
<proteinExistence type="predicted"/>
<name>A0A5D0CVK5_9BACL</name>
<organism evidence="2 3">
    <name type="scientific">Paenibacillus faecis</name>
    <dbReference type="NCBI Taxonomy" id="862114"/>
    <lineage>
        <taxon>Bacteria</taxon>
        <taxon>Bacillati</taxon>
        <taxon>Bacillota</taxon>
        <taxon>Bacilli</taxon>
        <taxon>Bacillales</taxon>
        <taxon>Paenibacillaceae</taxon>
        <taxon>Paenibacillus</taxon>
    </lineage>
</organism>
<evidence type="ECO:0008006" key="4">
    <source>
        <dbReference type="Google" id="ProtNLM"/>
    </source>
</evidence>
<evidence type="ECO:0000313" key="3">
    <source>
        <dbReference type="Proteomes" id="UP000325218"/>
    </source>
</evidence>
<dbReference type="AlphaFoldDB" id="A0A5D0CVK5"/>
<sequence length="65" mass="7855">MSEMFLKRFMERPGLDQEERERIREAIQELSDLRAENERLRKTVVRLRSANTPRMSSKLKDALYE</sequence>
<protein>
    <recommendedName>
        <fullName evidence="4">Ni2+-binding GTPase</fullName>
    </recommendedName>
</protein>